<comment type="caution">
    <text evidence="1">The sequence shown here is derived from an EMBL/GenBank/DDBJ whole genome shotgun (WGS) entry which is preliminary data.</text>
</comment>
<gene>
    <name evidence="1" type="ORF">AVEN_68390_1</name>
</gene>
<accession>A0A4Y2X2E4</accession>
<name>A0A4Y2X2E4_ARAVE</name>
<evidence type="ECO:0000313" key="1">
    <source>
        <dbReference type="EMBL" id="GBO43074.1"/>
    </source>
</evidence>
<proteinExistence type="predicted"/>
<keyword evidence="2" id="KW-1185">Reference proteome</keyword>
<dbReference type="Proteomes" id="UP000499080">
    <property type="component" value="Unassembled WGS sequence"/>
</dbReference>
<evidence type="ECO:0000313" key="2">
    <source>
        <dbReference type="Proteomes" id="UP000499080"/>
    </source>
</evidence>
<sequence length="107" mass="12248">MVDSDLEPMSLPFKNRPHHQAILAPLFEPKDIYSRNKLYIPISLMISKKTVEAAGLIAYNYDETELAHLITPHQPEQMSPITDFNVYLHTWRISGEQSGLELANLRS</sequence>
<dbReference type="EMBL" id="BGPR01069426">
    <property type="protein sequence ID" value="GBO43074.1"/>
    <property type="molecule type" value="Genomic_DNA"/>
</dbReference>
<protein>
    <submittedName>
        <fullName evidence="1">Uncharacterized protein</fullName>
    </submittedName>
</protein>
<organism evidence="1 2">
    <name type="scientific">Araneus ventricosus</name>
    <name type="common">Orbweaver spider</name>
    <name type="synonym">Epeira ventricosa</name>
    <dbReference type="NCBI Taxonomy" id="182803"/>
    <lineage>
        <taxon>Eukaryota</taxon>
        <taxon>Metazoa</taxon>
        <taxon>Ecdysozoa</taxon>
        <taxon>Arthropoda</taxon>
        <taxon>Chelicerata</taxon>
        <taxon>Arachnida</taxon>
        <taxon>Araneae</taxon>
        <taxon>Araneomorphae</taxon>
        <taxon>Entelegynae</taxon>
        <taxon>Araneoidea</taxon>
        <taxon>Araneidae</taxon>
        <taxon>Araneus</taxon>
    </lineage>
</organism>
<reference evidence="1 2" key="1">
    <citation type="journal article" date="2019" name="Sci. Rep.">
        <title>Orb-weaving spider Araneus ventricosus genome elucidates the spidroin gene catalogue.</title>
        <authorList>
            <person name="Kono N."/>
            <person name="Nakamura H."/>
            <person name="Ohtoshi R."/>
            <person name="Moran D.A.P."/>
            <person name="Shinohara A."/>
            <person name="Yoshida Y."/>
            <person name="Fujiwara M."/>
            <person name="Mori M."/>
            <person name="Tomita M."/>
            <person name="Arakawa K."/>
        </authorList>
    </citation>
    <scope>NUCLEOTIDE SEQUENCE [LARGE SCALE GENOMIC DNA]</scope>
</reference>
<dbReference type="AlphaFoldDB" id="A0A4Y2X2E4"/>